<evidence type="ECO:0000259" key="2">
    <source>
        <dbReference type="Pfam" id="PF13883"/>
    </source>
</evidence>
<dbReference type="RefSeq" id="WP_114898317.1">
    <property type="nucleotide sequence ID" value="NZ_CP031222.1"/>
</dbReference>
<dbReference type="Pfam" id="PF13883">
    <property type="entry name" value="CREG_beta-barrel"/>
    <property type="match status" value="1"/>
</dbReference>
<name>A0A345P4J8_9GAMM</name>
<dbReference type="Proteomes" id="UP000253940">
    <property type="component" value="Chromosome"/>
</dbReference>
<feature type="domain" description="CREG-like beta-barrel" evidence="2">
    <location>
        <begin position="13"/>
        <end position="131"/>
    </location>
</feature>
<organism evidence="3 4">
    <name type="scientific">Aquirhabdus parva</name>
    <dbReference type="NCBI Taxonomy" id="2283318"/>
    <lineage>
        <taxon>Bacteria</taxon>
        <taxon>Pseudomonadati</taxon>
        <taxon>Pseudomonadota</taxon>
        <taxon>Gammaproteobacteria</taxon>
        <taxon>Moraxellales</taxon>
        <taxon>Moraxellaceae</taxon>
        <taxon>Aquirhabdus</taxon>
    </lineage>
</organism>
<dbReference type="SUPFAM" id="SSF50475">
    <property type="entry name" value="FMN-binding split barrel"/>
    <property type="match status" value="1"/>
</dbReference>
<protein>
    <recommendedName>
        <fullName evidence="2">CREG-like beta-barrel domain-containing protein</fullName>
    </recommendedName>
</protein>
<dbReference type="EMBL" id="CP031222">
    <property type="protein sequence ID" value="AXI02207.1"/>
    <property type="molecule type" value="Genomic_DNA"/>
</dbReference>
<accession>A0A345P4J8</accession>
<dbReference type="KEGG" id="mbah:HYN46_04705"/>
<gene>
    <name evidence="3" type="ORF">HYN46_04705</name>
</gene>
<evidence type="ECO:0000313" key="4">
    <source>
        <dbReference type="Proteomes" id="UP000253940"/>
    </source>
</evidence>
<feature type="signal peptide" evidence="1">
    <location>
        <begin position="1"/>
        <end position="20"/>
    </location>
</feature>
<dbReference type="InterPro" id="IPR055343">
    <property type="entry name" value="CREG_beta-barrel"/>
</dbReference>
<dbReference type="InterPro" id="IPR012349">
    <property type="entry name" value="Split_barrel_FMN-bd"/>
</dbReference>
<feature type="chain" id="PRO_5016657897" description="CREG-like beta-barrel domain-containing protein" evidence="1">
    <location>
        <begin position="21"/>
        <end position="222"/>
    </location>
</feature>
<dbReference type="AlphaFoldDB" id="A0A345P4J8"/>
<keyword evidence="1" id="KW-0732">Signal</keyword>
<evidence type="ECO:0000256" key="1">
    <source>
        <dbReference type="SAM" id="SignalP"/>
    </source>
</evidence>
<keyword evidence="4" id="KW-1185">Reference proteome</keyword>
<proteinExistence type="predicted"/>
<dbReference type="OrthoDB" id="9776211at2"/>
<sequence>MPVNALATRALLSCRQAVMASQSASVPGFPFTTVIPVSITPRGQIIALLNENAQHTRNVMIDPRISMLMHDDIEENWQAATRLSVLGYLRPLQMSGAELEITRHSFYLLHPELKDFDQTLDFHFWVLEPVRFRLISGIERVNWIDAVKPDLFELMPQQREALNEILAKYSQQSYVIQACRYGMQIFEQGRVRFLALKEPVEYMSELIEQMNAGQFDDPALTE</sequence>
<dbReference type="Gene3D" id="2.30.110.10">
    <property type="entry name" value="Electron Transport, Fmn-binding Protein, Chain A"/>
    <property type="match status" value="1"/>
</dbReference>
<evidence type="ECO:0000313" key="3">
    <source>
        <dbReference type="EMBL" id="AXI02207.1"/>
    </source>
</evidence>
<reference evidence="3 4" key="1">
    <citation type="submission" date="2018-07" db="EMBL/GenBank/DDBJ databases">
        <title>Genome sequencing of Moraxellaceae gen. HYN0046.</title>
        <authorList>
            <person name="Kim M."/>
            <person name="Yi H."/>
        </authorList>
    </citation>
    <scope>NUCLEOTIDE SEQUENCE [LARGE SCALE GENOMIC DNA]</scope>
    <source>
        <strain evidence="3 4">HYN0046</strain>
    </source>
</reference>